<dbReference type="GO" id="GO:0000155">
    <property type="term" value="F:phosphorelay sensor kinase activity"/>
    <property type="evidence" value="ECO:0007669"/>
    <property type="project" value="InterPro"/>
</dbReference>
<dbReference type="InterPro" id="IPR036890">
    <property type="entry name" value="HATPase_C_sf"/>
</dbReference>
<dbReference type="InterPro" id="IPR036097">
    <property type="entry name" value="HisK_dim/P_sf"/>
</dbReference>
<dbReference type="InterPro" id="IPR005467">
    <property type="entry name" value="His_kinase_dom"/>
</dbReference>
<keyword evidence="12" id="KW-1133">Transmembrane helix</keyword>
<dbReference type="CDD" id="cd17574">
    <property type="entry name" value="REC_OmpR"/>
    <property type="match status" value="1"/>
</dbReference>
<dbReference type="SUPFAM" id="SSF50998">
    <property type="entry name" value="Quinoprotein alcohol dehydrogenase-like"/>
    <property type="match status" value="1"/>
</dbReference>
<evidence type="ECO:0000256" key="10">
    <source>
        <dbReference type="ARBA" id="ARBA00023163"/>
    </source>
</evidence>
<dbReference type="RefSeq" id="WP_060408023.1">
    <property type="nucleotide sequence ID" value="NZ_CABMLT010000011.1"/>
</dbReference>
<keyword evidence="12" id="KW-0472">Membrane</keyword>
<dbReference type="PROSITE" id="PS50109">
    <property type="entry name" value="HIS_KIN"/>
    <property type="match status" value="1"/>
</dbReference>
<sequence length="1316" mass="151314">MFSRYIVLILFFFCWSSGSAQLLTDKLFFEHLTTEDGLSHNYVQSIYQDKDGFIWLGSDNGLNRYDGQRIDIFSTNTQPTLGGNKIRRIIQDRDKNLWILHENGLDRMKYSTQQVKSFLYDKNQSSRWVGIGVDKEESLVAYTEKKIFRYDMEKDTLVVLQDAPEEYRYSAFVQAGGKYYVGTRQHGIIVYDENWQLLEHIYPKSIEKGPLTDGLINVLRVDSEGCLWSVIVGICINKYNPKTKEVKTYKLSSTSLLNKEIRDIIELNKDYMLIGTFNGLFRLHKDNMEEVIVEKGEIGEEGGLSYYSIYSLFKDRQGIVWVGTYAGGVNYSHSYNQRFRFFAPSHLAGRFRMAKEDADNNIWFATEGNGLLCHRPKTGQVESFWLNENKHHNDNIIKSICISGDTIMCGNQRGEVYNYSIKRNKFSLLRKYDNTNILYIFKDSKGHWWISVQDQGVFCLNMDSVRFPCSNYIDEIDPGILVFATQKDGLYVYNLNTGQKKQISAADLGVPADKSLSITSFCRDSEHNLWMTTERQGLLSVDKHWKMRKQHLSHTKVHSDKLYFVAKQNEERLWVIGAHKLYLFDPKEEQLHTFDNNNGLRLTDMDASSLIDSANRFWILGNTGYIMVDNRNFMLNDIPASVILTTLRINNKLQRPCEGSVLDKCLAETSMLCLKHNQTNISIAYASDNHIYGNSDRFFYKMDGVDPDWVDAGNRREVFYSNLASGNYLLRIKVLNNDGTIGPETHLKIEVLPPLWARWWAFAIYAAIIFYILQRYIAYKQRKQRLEHELYLKQIEKDKSEEFNRELQTFFTQVAHEFRTPLTLILNPLDEIQKKIIHVSGVKEDLQLIRRNTKRLLTLVNDLMDLRKIENGNGELELSSFNFNDFIQEIYYSFQVTARQRDIALQLSLPETPILATFDKDALEKVFFNLLSNALKFTPEGGTVILAVSLIEGEKPRIHIEVKDTGVGISNEDISKIFKPFALSHQDLHGQMGGSGVGLTIARAIVEKHQGTISVRRREPHGTCFSIDLPWRYDKCYEMAAQYTLDESEDVVDSASSFKVTSISETILLVDDNVEILTYLQKKLSRNFKVITAQNGREALEVLGKENMSLVVSDVMMPEMDGMELCTYIKENPSFCHLPVILLTAKSMTMYVEEGFQAGADDYLVKPFKVSTLIVRINNILSGRKKLKEIYGKQLSLKSVGIELEPADKSFAEQYEAVVKTHLSNPELDVEMLCKEMGVSRAKLYRKVKAITNLSPAELIRNIRLECAAEMLRTSQQTATEIAYQTGFGSYNHFGDYFKSVYGVSPKVYKERYKNT</sequence>
<dbReference type="PRINTS" id="PR00344">
    <property type="entry name" value="BCTRLSENSOR"/>
</dbReference>
<dbReference type="InterPro" id="IPR011110">
    <property type="entry name" value="Reg_prop"/>
</dbReference>
<dbReference type="Pfam" id="PF00072">
    <property type="entry name" value="Response_reg"/>
    <property type="match status" value="1"/>
</dbReference>
<evidence type="ECO:0000259" key="15">
    <source>
        <dbReference type="PROSITE" id="PS50110"/>
    </source>
</evidence>
<evidence type="ECO:0000256" key="3">
    <source>
        <dbReference type="ARBA" id="ARBA00022553"/>
    </source>
</evidence>
<gene>
    <name evidence="16" type="ORF">F2Y81_16035</name>
</gene>
<keyword evidence="6" id="KW-0418">Kinase</keyword>
<keyword evidence="10" id="KW-0804">Transcription</keyword>
<dbReference type="InterPro" id="IPR013783">
    <property type="entry name" value="Ig-like_fold"/>
</dbReference>
<evidence type="ECO:0000256" key="2">
    <source>
        <dbReference type="ARBA" id="ARBA00012438"/>
    </source>
</evidence>
<dbReference type="InterPro" id="IPR003594">
    <property type="entry name" value="HATPase_dom"/>
</dbReference>
<dbReference type="Pfam" id="PF07495">
    <property type="entry name" value="Y_Y_Y"/>
    <property type="match status" value="1"/>
</dbReference>
<dbReference type="PROSITE" id="PS50110">
    <property type="entry name" value="RESPONSE_REGULATORY"/>
    <property type="match status" value="1"/>
</dbReference>
<keyword evidence="4" id="KW-0808">Transferase</keyword>
<name>A0A108TAM1_9BACE</name>
<keyword evidence="12" id="KW-0812">Transmembrane</keyword>
<dbReference type="Pfam" id="PF02518">
    <property type="entry name" value="HATPase_c"/>
    <property type="match status" value="1"/>
</dbReference>
<dbReference type="CDD" id="cd00082">
    <property type="entry name" value="HisKA"/>
    <property type="match status" value="1"/>
</dbReference>
<dbReference type="PANTHER" id="PTHR43547:SF2">
    <property type="entry name" value="HYBRID SIGNAL TRANSDUCTION HISTIDINE KINASE C"/>
    <property type="match status" value="1"/>
</dbReference>
<comment type="catalytic activity">
    <reaction evidence="1">
        <text>ATP + protein L-histidine = ADP + protein N-phospho-L-histidine.</text>
        <dbReference type="EC" id="2.7.13.3"/>
    </reaction>
</comment>
<feature type="domain" description="Response regulatory" evidence="15">
    <location>
        <begin position="1066"/>
        <end position="1181"/>
    </location>
</feature>
<dbReference type="Proteomes" id="UP000448877">
    <property type="component" value="Unassembled WGS sequence"/>
</dbReference>
<dbReference type="Gene3D" id="3.40.50.2300">
    <property type="match status" value="1"/>
</dbReference>
<evidence type="ECO:0000256" key="11">
    <source>
        <dbReference type="PROSITE-ProRule" id="PRU00169"/>
    </source>
</evidence>
<dbReference type="SMART" id="SM00448">
    <property type="entry name" value="REC"/>
    <property type="match status" value="1"/>
</dbReference>
<dbReference type="GO" id="GO:0005524">
    <property type="term" value="F:ATP binding"/>
    <property type="evidence" value="ECO:0007669"/>
    <property type="project" value="UniProtKB-KW"/>
</dbReference>
<dbReference type="Pfam" id="PF12833">
    <property type="entry name" value="HTH_18"/>
    <property type="match status" value="1"/>
</dbReference>
<dbReference type="SUPFAM" id="SSF63829">
    <property type="entry name" value="Calcium-dependent phosphotriesterase"/>
    <property type="match status" value="1"/>
</dbReference>
<evidence type="ECO:0000259" key="13">
    <source>
        <dbReference type="PROSITE" id="PS01124"/>
    </source>
</evidence>
<keyword evidence="9" id="KW-0805">Transcription regulation</keyword>
<dbReference type="SMART" id="SM00387">
    <property type="entry name" value="HATPase_c"/>
    <property type="match status" value="1"/>
</dbReference>
<dbReference type="EC" id="2.7.13.3" evidence="2"/>
<dbReference type="SUPFAM" id="SSF46689">
    <property type="entry name" value="Homeodomain-like"/>
    <property type="match status" value="1"/>
</dbReference>
<evidence type="ECO:0000259" key="14">
    <source>
        <dbReference type="PROSITE" id="PS50109"/>
    </source>
</evidence>
<comment type="caution">
    <text evidence="16">The sequence shown here is derived from an EMBL/GenBank/DDBJ whole genome shotgun (WGS) entry which is preliminary data.</text>
</comment>
<evidence type="ECO:0000256" key="5">
    <source>
        <dbReference type="ARBA" id="ARBA00022741"/>
    </source>
</evidence>
<dbReference type="InterPro" id="IPR015943">
    <property type="entry name" value="WD40/YVTN_repeat-like_dom_sf"/>
</dbReference>
<keyword evidence="7" id="KW-0067">ATP-binding</keyword>
<dbReference type="GO" id="GO:0043565">
    <property type="term" value="F:sequence-specific DNA binding"/>
    <property type="evidence" value="ECO:0007669"/>
    <property type="project" value="InterPro"/>
</dbReference>
<dbReference type="SUPFAM" id="SSF55874">
    <property type="entry name" value="ATPase domain of HSP90 chaperone/DNA topoisomerase II/histidine kinase"/>
    <property type="match status" value="1"/>
</dbReference>
<dbReference type="Gene3D" id="1.10.287.130">
    <property type="match status" value="1"/>
</dbReference>
<evidence type="ECO:0000256" key="1">
    <source>
        <dbReference type="ARBA" id="ARBA00000085"/>
    </source>
</evidence>
<feature type="domain" description="Histidine kinase" evidence="14">
    <location>
        <begin position="813"/>
        <end position="1033"/>
    </location>
</feature>
<dbReference type="PANTHER" id="PTHR43547">
    <property type="entry name" value="TWO-COMPONENT HISTIDINE KINASE"/>
    <property type="match status" value="1"/>
</dbReference>
<dbReference type="Gene3D" id="3.30.565.10">
    <property type="entry name" value="Histidine kinase-like ATPase, C-terminal domain"/>
    <property type="match status" value="1"/>
</dbReference>
<dbReference type="GeneID" id="66307556"/>
<dbReference type="InterPro" id="IPR011006">
    <property type="entry name" value="CheY-like_superfamily"/>
</dbReference>
<dbReference type="EMBL" id="VVYV01000027">
    <property type="protein sequence ID" value="KAA5416367.1"/>
    <property type="molecule type" value="Genomic_DNA"/>
</dbReference>
<evidence type="ECO:0000256" key="8">
    <source>
        <dbReference type="ARBA" id="ARBA00023012"/>
    </source>
</evidence>
<evidence type="ECO:0000256" key="12">
    <source>
        <dbReference type="SAM" id="Phobius"/>
    </source>
</evidence>
<evidence type="ECO:0000256" key="6">
    <source>
        <dbReference type="ARBA" id="ARBA00022777"/>
    </source>
</evidence>
<dbReference type="InterPro" id="IPR018060">
    <property type="entry name" value="HTH_AraC"/>
</dbReference>
<evidence type="ECO:0000256" key="7">
    <source>
        <dbReference type="ARBA" id="ARBA00022840"/>
    </source>
</evidence>
<accession>A0A108TAM1</accession>
<dbReference type="Pfam" id="PF00512">
    <property type="entry name" value="HisKA"/>
    <property type="match status" value="1"/>
</dbReference>
<feature type="modified residue" description="4-aspartylphosphate" evidence="11">
    <location>
        <position position="1114"/>
    </location>
</feature>
<feature type="domain" description="HTH araC/xylS-type" evidence="13">
    <location>
        <begin position="1213"/>
        <end position="1312"/>
    </location>
</feature>
<dbReference type="SMART" id="SM00342">
    <property type="entry name" value="HTH_ARAC"/>
    <property type="match status" value="1"/>
</dbReference>
<organism evidence="16 17">
    <name type="scientific">Bacteroides cellulosilyticus</name>
    <dbReference type="NCBI Taxonomy" id="246787"/>
    <lineage>
        <taxon>Bacteria</taxon>
        <taxon>Pseudomonadati</taxon>
        <taxon>Bacteroidota</taxon>
        <taxon>Bacteroidia</taxon>
        <taxon>Bacteroidales</taxon>
        <taxon>Bacteroidaceae</taxon>
        <taxon>Bacteroides</taxon>
    </lineage>
</organism>
<dbReference type="Gene3D" id="1.10.10.60">
    <property type="entry name" value="Homeodomain-like"/>
    <property type="match status" value="1"/>
</dbReference>
<keyword evidence="5" id="KW-0547">Nucleotide-binding</keyword>
<dbReference type="InterPro" id="IPR011047">
    <property type="entry name" value="Quinoprotein_ADH-like_sf"/>
</dbReference>
<dbReference type="FunFam" id="3.30.565.10:FF:000037">
    <property type="entry name" value="Hybrid sensor histidine kinase/response regulator"/>
    <property type="match status" value="1"/>
</dbReference>
<dbReference type="PROSITE" id="PS01124">
    <property type="entry name" value="HTH_ARAC_FAMILY_2"/>
    <property type="match status" value="1"/>
</dbReference>
<evidence type="ECO:0000256" key="9">
    <source>
        <dbReference type="ARBA" id="ARBA00023015"/>
    </source>
</evidence>
<dbReference type="Gene3D" id="2.60.40.10">
    <property type="entry name" value="Immunoglobulins"/>
    <property type="match status" value="1"/>
</dbReference>
<dbReference type="InterPro" id="IPR011123">
    <property type="entry name" value="Y_Y_Y"/>
</dbReference>
<feature type="transmembrane region" description="Helical" evidence="12">
    <location>
        <begin position="755"/>
        <end position="773"/>
    </location>
</feature>
<dbReference type="SMART" id="SM00388">
    <property type="entry name" value="HisKA"/>
    <property type="match status" value="1"/>
</dbReference>
<dbReference type="InterPro" id="IPR003661">
    <property type="entry name" value="HisK_dim/P_dom"/>
</dbReference>
<dbReference type="Gene3D" id="2.130.10.10">
    <property type="entry name" value="YVTN repeat-like/Quinoprotein amine dehydrogenase"/>
    <property type="match status" value="3"/>
</dbReference>
<reference evidence="16 17" key="1">
    <citation type="journal article" date="2019" name="Nat. Med.">
        <title>A library of human gut bacterial isolates paired with longitudinal multiomics data enables mechanistic microbiome research.</title>
        <authorList>
            <person name="Poyet M."/>
            <person name="Groussin M."/>
            <person name="Gibbons S.M."/>
            <person name="Avila-Pacheco J."/>
            <person name="Jiang X."/>
            <person name="Kearney S.M."/>
            <person name="Perrotta A.R."/>
            <person name="Berdy B."/>
            <person name="Zhao S."/>
            <person name="Lieberman T.D."/>
            <person name="Swanson P.K."/>
            <person name="Smith M."/>
            <person name="Roesemann S."/>
            <person name="Alexander J.E."/>
            <person name="Rich S.A."/>
            <person name="Livny J."/>
            <person name="Vlamakis H."/>
            <person name="Clish C."/>
            <person name="Bullock K."/>
            <person name="Deik A."/>
            <person name="Scott J."/>
            <person name="Pierce K.A."/>
            <person name="Xavier R.J."/>
            <person name="Alm E.J."/>
        </authorList>
    </citation>
    <scope>NUCLEOTIDE SEQUENCE [LARGE SCALE GENOMIC DNA]</scope>
    <source>
        <strain evidence="16 17">BIOML-A6</strain>
    </source>
</reference>
<protein>
    <recommendedName>
        <fullName evidence="2">histidine kinase</fullName>
        <ecNumber evidence="2">2.7.13.3</ecNumber>
    </recommendedName>
</protein>
<dbReference type="SUPFAM" id="SSF47384">
    <property type="entry name" value="Homodimeric domain of signal transducing histidine kinase"/>
    <property type="match status" value="1"/>
</dbReference>
<proteinExistence type="predicted"/>
<evidence type="ECO:0000313" key="16">
    <source>
        <dbReference type="EMBL" id="KAA5416367.1"/>
    </source>
</evidence>
<evidence type="ECO:0000256" key="4">
    <source>
        <dbReference type="ARBA" id="ARBA00022679"/>
    </source>
</evidence>
<evidence type="ECO:0000313" key="17">
    <source>
        <dbReference type="Proteomes" id="UP000448877"/>
    </source>
</evidence>
<dbReference type="GO" id="GO:0003700">
    <property type="term" value="F:DNA-binding transcription factor activity"/>
    <property type="evidence" value="ECO:0007669"/>
    <property type="project" value="InterPro"/>
</dbReference>
<dbReference type="InterPro" id="IPR001789">
    <property type="entry name" value="Sig_transdc_resp-reg_receiver"/>
</dbReference>
<keyword evidence="3 11" id="KW-0597">Phosphoprotein</keyword>
<dbReference type="InterPro" id="IPR009057">
    <property type="entry name" value="Homeodomain-like_sf"/>
</dbReference>
<dbReference type="InterPro" id="IPR004358">
    <property type="entry name" value="Sig_transdc_His_kin-like_C"/>
</dbReference>
<dbReference type="SUPFAM" id="SSF52172">
    <property type="entry name" value="CheY-like"/>
    <property type="match status" value="1"/>
</dbReference>
<keyword evidence="8" id="KW-0902">Two-component regulatory system</keyword>
<dbReference type="Pfam" id="PF07494">
    <property type="entry name" value="Reg_prop"/>
    <property type="match status" value="2"/>
</dbReference>